<gene>
    <name evidence="5" type="ORF">OJ962_23365</name>
</gene>
<dbReference type="Pfam" id="PF00196">
    <property type="entry name" value="GerE"/>
    <property type="match status" value="1"/>
</dbReference>
<evidence type="ECO:0000259" key="4">
    <source>
        <dbReference type="PROSITE" id="PS50043"/>
    </source>
</evidence>
<dbReference type="InterPro" id="IPR016032">
    <property type="entry name" value="Sig_transdc_resp-reg_C-effctor"/>
</dbReference>
<evidence type="ECO:0000256" key="3">
    <source>
        <dbReference type="ARBA" id="ARBA00023163"/>
    </source>
</evidence>
<proteinExistence type="predicted"/>
<name>A0ABT4RPG1_9ACTN</name>
<keyword evidence="2" id="KW-0238">DNA-binding</keyword>
<dbReference type="PROSITE" id="PS50043">
    <property type="entry name" value="HTH_LUXR_2"/>
    <property type="match status" value="1"/>
</dbReference>
<dbReference type="SUPFAM" id="SSF46894">
    <property type="entry name" value="C-terminal effector domain of the bipartite response regulators"/>
    <property type="match status" value="1"/>
</dbReference>
<evidence type="ECO:0000256" key="2">
    <source>
        <dbReference type="ARBA" id="ARBA00023125"/>
    </source>
</evidence>
<feature type="domain" description="HTH luxR-type" evidence="4">
    <location>
        <begin position="1"/>
        <end position="59"/>
    </location>
</feature>
<dbReference type="CDD" id="cd06170">
    <property type="entry name" value="LuxR_C_like"/>
    <property type="match status" value="1"/>
</dbReference>
<reference evidence="5" key="1">
    <citation type="submission" date="2022-10" db="EMBL/GenBank/DDBJ databases">
        <title>The WGS of Solirubrobacter sp. CPCC 204708.</title>
        <authorList>
            <person name="Jiang Z."/>
        </authorList>
    </citation>
    <scope>NUCLEOTIDE SEQUENCE</scope>
    <source>
        <strain evidence="5">CPCC 204708</strain>
    </source>
</reference>
<accession>A0ABT4RPG1</accession>
<evidence type="ECO:0000256" key="1">
    <source>
        <dbReference type="ARBA" id="ARBA00023015"/>
    </source>
</evidence>
<dbReference type="InterPro" id="IPR036388">
    <property type="entry name" value="WH-like_DNA-bd_sf"/>
</dbReference>
<dbReference type="PROSITE" id="PS00622">
    <property type="entry name" value="HTH_LUXR_1"/>
    <property type="match status" value="1"/>
</dbReference>
<dbReference type="InterPro" id="IPR000792">
    <property type="entry name" value="Tscrpt_reg_LuxR_C"/>
</dbReference>
<dbReference type="PRINTS" id="PR00038">
    <property type="entry name" value="HTHLUXR"/>
</dbReference>
<dbReference type="Gene3D" id="1.10.10.10">
    <property type="entry name" value="Winged helix-like DNA-binding domain superfamily/Winged helix DNA-binding domain"/>
    <property type="match status" value="1"/>
</dbReference>
<evidence type="ECO:0000313" key="6">
    <source>
        <dbReference type="Proteomes" id="UP001147700"/>
    </source>
</evidence>
<organism evidence="5 6">
    <name type="scientific">Solirubrobacter deserti</name>
    <dbReference type="NCBI Taxonomy" id="2282478"/>
    <lineage>
        <taxon>Bacteria</taxon>
        <taxon>Bacillati</taxon>
        <taxon>Actinomycetota</taxon>
        <taxon>Thermoleophilia</taxon>
        <taxon>Solirubrobacterales</taxon>
        <taxon>Solirubrobacteraceae</taxon>
        <taxon>Solirubrobacter</taxon>
    </lineage>
</organism>
<dbReference type="EMBL" id="JAPCID010000040">
    <property type="protein sequence ID" value="MDA0140457.1"/>
    <property type="molecule type" value="Genomic_DNA"/>
</dbReference>
<keyword evidence="1" id="KW-0805">Transcription regulation</keyword>
<sequence length="59" mass="6571">MSGREREVADLVALGRTNKEIAAELFLSEKTIENHMTRLFAKLGVSRRAEVGKAVGREQ</sequence>
<comment type="caution">
    <text evidence="5">The sequence shown here is derived from an EMBL/GenBank/DDBJ whole genome shotgun (WGS) entry which is preliminary data.</text>
</comment>
<evidence type="ECO:0000313" key="5">
    <source>
        <dbReference type="EMBL" id="MDA0140457.1"/>
    </source>
</evidence>
<dbReference type="PANTHER" id="PTHR44688">
    <property type="entry name" value="DNA-BINDING TRANSCRIPTIONAL ACTIVATOR DEVR_DOSR"/>
    <property type="match status" value="1"/>
</dbReference>
<dbReference type="Proteomes" id="UP001147700">
    <property type="component" value="Unassembled WGS sequence"/>
</dbReference>
<dbReference type="SMART" id="SM00421">
    <property type="entry name" value="HTH_LUXR"/>
    <property type="match status" value="1"/>
</dbReference>
<keyword evidence="6" id="KW-1185">Reference proteome</keyword>
<keyword evidence="3" id="KW-0804">Transcription</keyword>
<dbReference type="PANTHER" id="PTHR44688:SF16">
    <property type="entry name" value="DNA-BINDING TRANSCRIPTIONAL ACTIVATOR DEVR_DOSR"/>
    <property type="match status" value="1"/>
</dbReference>
<protein>
    <submittedName>
        <fullName evidence="5">Helix-turn-helix transcriptional regulator</fullName>
    </submittedName>
</protein>